<feature type="transmembrane region" description="Helical" evidence="7">
    <location>
        <begin position="426"/>
        <end position="448"/>
    </location>
</feature>
<keyword evidence="9" id="KW-1185">Reference proteome</keyword>
<keyword evidence="3" id="KW-0813">Transport</keyword>
<dbReference type="EMBL" id="AJWJ01000104">
    <property type="protein sequence ID" value="KAF2075322.1"/>
    <property type="molecule type" value="Genomic_DNA"/>
</dbReference>
<feature type="transmembrane region" description="Helical" evidence="7">
    <location>
        <begin position="266"/>
        <end position="291"/>
    </location>
</feature>
<evidence type="ECO:0000256" key="2">
    <source>
        <dbReference type="ARBA" id="ARBA00008821"/>
    </source>
</evidence>
<keyword evidence="5 7" id="KW-1133">Transmembrane helix</keyword>
<evidence type="ECO:0000256" key="7">
    <source>
        <dbReference type="SAM" id="Phobius"/>
    </source>
</evidence>
<proteinExistence type="inferred from homology"/>
<dbReference type="PANTHER" id="PTHR42810:SF2">
    <property type="entry name" value="PURINE PERMEASE C1399.01C-RELATED"/>
    <property type="match status" value="1"/>
</dbReference>
<evidence type="ECO:0000256" key="6">
    <source>
        <dbReference type="ARBA" id="ARBA00023136"/>
    </source>
</evidence>
<feature type="transmembrane region" description="Helical" evidence="7">
    <location>
        <begin position="214"/>
        <end position="236"/>
    </location>
</feature>
<evidence type="ECO:0000313" key="8">
    <source>
        <dbReference type="EMBL" id="KAF2075322.1"/>
    </source>
</evidence>
<dbReference type="GO" id="GO:0005886">
    <property type="term" value="C:plasma membrane"/>
    <property type="evidence" value="ECO:0007669"/>
    <property type="project" value="TreeGrafter"/>
</dbReference>
<comment type="caution">
    <text evidence="8">The sequence shown here is derived from an EMBL/GenBank/DDBJ whole genome shotgun (WGS) entry which is preliminary data.</text>
</comment>
<evidence type="ECO:0000313" key="9">
    <source>
        <dbReference type="Proteomes" id="UP000695562"/>
    </source>
</evidence>
<comment type="similarity">
    <text evidence="2">Belongs to the nucleobase:cation symporter-2 (NCS2) (TC 2.A.40) family.</text>
</comment>
<feature type="transmembrane region" description="Helical" evidence="7">
    <location>
        <begin position="311"/>
        <end position="329"/>
    </location>
</feature>
<evidence type="ECO:0000256" key="1">
    <source>
        <dbReference type="ARBA" id="ARBA00004141"/>
    </source>
</evidence>
<keyword evidence="4 7" id="KW-0812">Transmembrane</keyword>
<dbReference type="Pfam" id="PF00860">
    <property type="entry name" value="Xan_ur_permease"/>
    <property type="match status" value="1"/>
</dbReference>
<gene>
    <name evidence="8" type="ORF">CYY_003351</name>
</gene>
<feature type="transmembrane region" description="Helical" evidence="7">
    <location>
        <begin position="242"/>
        <end position="259"/>
    </location>
</feature>
<feature type="transmembrane region" description="Helical" evidence="7">
    <location>
        <begin position="398"/>
        <end position="420"/>
    </location>
</feature>
<dbReference type="Proteomes" id="UP000695562">
    <property type="component" value="Unassembled WGS sequence"/>
</dbReference>
<evidence type="ECO:0008006" key="10">
    <source>
        <dbReference type="Google" id="ProtNLM"/>
    </source>
</evidence>
<organism evidence="8 9">
    <name type="scientific">Polysphondylium violaceum</name>
    <dbReference type="NCBI Taxonomy" id="133409"/>
    <lineage>
        <taxon>Eukaryota</taxon>
        <taxon>Amoebozoa</taxon>
        <taxon>Evosea</taxon>
        <taxon>Eumycetozoa</taxon>
        <taxon>Dictyostelia</taxon>
        <taxon>Dictyosteliales</taxon>
        <taxon>Dictyosteliaceae</taxon>
        <taxon>Polysphondylium</taxon>
    </lineage>
</organism>
<protein>
    <recommendedName>
        <fullName evidence="10">Xanthine/uracil permease family protein</fullName>
    </recommendedName>
</protein>
<accession>A0A8J4PWY5</accession>
<dbReference type="OrthoDB" id="1641903at2759"/>
<dbReference type="InterPro" id="IPR006043">
    <property type="entry name" value="NCS2"/>
</dbReference>
<feature type="transmembrane region" description="Helical" evidence="7">
    <location>
        <begin position="180"/>
        <end position="202"/>
    </location>
</feature>
<name>A0A8J4PWY5_9MYCE</name>
<dbReference type="PANTHER" id="PTHR42810">
    <property type="entry name" value="PURINE PERMEASE C1399.01C-RELATED"/>
    <property type="match status" value="1"/>
</dbReference>
<reference evidence="8" key="1">
    <citation type="submission" date="2020-01" db="EMBL/GenBank/DDBJ databases">
        <title>Development of genomics and gene disruption for Polysphondylium violaceum indicates a role for the polyketide synthase stlB in stalk morphogenesis.</title>
        <authorList>
            <person name="Narita B."/>
            <person name="Kawabe Y."/>
            <person name="Kin K."/>
            <person name="Saito T."/>
            <person name="Gibbs R."/>
            <person name="Kuspa A."/>
            <person name="Muzny D."/>
            <person name="Queller D."/>
            <person name="Richards S."/>
            <person name="Strassman J."/>
            <person name="Sucgang R."/>
            <person name="Worley K."/>
            <person name="Schaap P."/>
        </authorList>
    </citation>
    <scope>NUCLEOTIDE SEQUENCE</scope>
    <source>
        <strain evidence="8">QSvi11</strain>
    </source>
</reference>
<evidence type="ECO:0000256" key="4">
    <source>
        <dbReference type="ARBA" id="ARBA00022692"/>
    </source>
</evidence>
<dbReference type="NCBIfam" id="TIGR00801">
    <property type="entry name" value="ncs2"/>
    <property type="match status" value="1"/>
</dbReference>
<sequence>MENLHISSEETDEYDGHNYYLYNDDNNDDDEITLENETTNQPLIKRKEMIGKLKLRRNFNDTFHSGLAAVIDYFPKYELISTPGAIVNPDQRMPWGPTTATSFQHLLAMFGSNALCPLLMGMSPSTSIFFSGIGTLIFYICTGGRLPSYLGSSFAFIGVVNSATNYHYVPGGPGNEHIGVAAGGILVCGLIYLAISLLVIFAGYRWLEILMPPVVTGSVVIAIGLHLAGSAVSQAATTGFDAWMAMLTLISVCLVTMYAPGPFKRLPILIGGLIGYFVYLFCGIGGVGPGIDFQIVRDAKWIGAPPTHTPVFESSAISLIAPVAIILAAENIGHIKAVGAMTGKGGQGDSSSLDSLIGRAFLGDSLATVIAASFGGVGTTTYAENIGVMSITKIFSTLNFLLAACISIILGVLPIFGAVIQTIPPGVFGGLSIILFGIVGITGAKLWINAKVDFSKPRNLLTAGICIVLGGGMVDVYVEWGTVKIDGIGVATFSAIILYQLLRENWGEIFKMAYSRIRYGKPYEKSIDDFGEPTDDGSVEKDQHAIEIPTVSENNNTTTPVTTTTNFSTTPITFM</sequence>
<dbReference type="AlphaFoldDB" id="A0A8J4PWY5"/>
<dbReference type="InterPro" id="IPR006042">
    <property type="entry name" value="Xan_ur_permease"/>
</dbReference>
<feature type="transmembrane region" description="Helical" evidence="7">
    <location>
        <begin position="460"/>
        <end position="478"/>
    </location>
</feature>
<feature type="transmembrane region" description="Helical" evidence="7">
    <location>
        <begin position="118"/>
        <end position="141"/>
    </location>
</feature>
<feature type="transmembrane region" description="Helical" evidence="7">
    <location>
        <begin position="148"/>
        <end position="168"/>
    </location>
</feature>
<evidence type="ECO:0000256" key="5">
    <source>
        <dbReference type="ARBA" id="ARBA00022989"/>
    </source>
</evidence>
<feature type="transmembrane region" description="Helical" evidence="7">
    <location>
        <begin position="484"/>
        <end position="502"/>
    </location>
</feature>
<comment type="subcellular location">
    <subcellularLocation>
        <location evidence="1">Membrane</location>
        <topology evidence="1">Multi-pass membrane protein</topology>
    </subcellularLocation>
</comment>
<dbReference type="GO" id="GO:0042907">
    <property type="term" value="F:xanthine transmembrane transporter activity"/>
    <property type="evidence" value="ECO:0007669"/>
    <property type="project" value="TreeGrafter"/>
</dbReference>
<keyword evidence="6 7" id="KW-0472">Membrane</keyword>
<evidence type="ECO:0000256" key="3">
    <source>
        <dbReference type="ARBA" id="ARBA00022448"/>
    </source>
</evidence>